<evidence type="ECO:0000313" key="2">
    <source>
        <dbReference type="EMBL" id="MFC4359357.1"/>
    </source>
</evidence>
<keyword evidence="1" id="KW-0472">Membrane</keyword>
<evidence type="ECO:0000313" key="3">
    <source>
        <dbReference type="Proteomes" id="UP001595921"/>
    </source>
</evidence>
<name>A0ABD5PEM7_9EURY</name>
<dbReference type="EMBL" id="JBHSDS010000008">
    <property type="protein sequence ID" value="MFC4359357.1"/>
    <property type="molecule type" value="Genomic_DNA"/>
</dbReference>
<keyword evidence="3" id="KW-1185">Reference proteome</keyword>
<dbReference type="Proteomes" id="UP001595921">
    <property type="component" value="Unassembled WGS sequence"/>
</dbReference>
<protein>
    <submittedName>
        <fullName evidence="2">Uncharacterized protein</fullName>
    </submittedName>
</protein>
<proteinExistence type="predicted"/>
<dbReference type="Pfam" id="PF26119">
    <property type="entry name" value="DUF8036"/>
    <property type="match status" value="1"/>
</dbReference>
<evidence type="ECO:0000256" key="1">
    <source>
        <dbReference type="SAM" id="Phobius"/>
    </source>
</evidence>
<keyword evidence="1" id="KW-1133">Transmembrane helix</keyword>
<dbReference type="RefSeq" id="WP_267622732.1">
    <property type="nucleotide sequence ID" value="NZ_JAODIW010000006.1"/>
</dbReference>
<reference evidence="2 3" key="1">
    <citation type="journal article" date="2019" name="Int. J. Syst. Evol. Microbiol.">
        <title>The Global Catalogue of Microorganisms (GCM) 10K type strain sequencing project: providing services to taxonomists for standard genome sequencing and annotation.</title>
        <authorList>
            <consortium name="The Broad Institute Genomics Platform"/>
            <consortium name="The Broad Institute Genome Sequencing Center for Infectious Disease"/>
            <person name="Wu L."/>
            <person name="Ma J."/>
        </authorList>
    </citation>
    <scope>NUCLEOTIDE SEQUENCE [LARGE SCALE GENOMIC DNA]</scope>
    <source>
        <strain evidence="2 3">CGMCC 1.12553</strain>
    </source>
</reference>
<comment type="caution">
    <text evidence="2">The sequence shown here is derived from an EMBL/GenBank/DDBJ whole genome shotgun (WGS) entry which is preliminary data.</text>
</comment>
<feature type="transmembrane region" description="Helical" evidence="1">
    <location>
        <begin position="6"/>
        <end position="27"/>
    </location>
</feature>
<feature type="transmembrane region" description="Helical" evidence="1">
    <location>
        <begin position="80"/>
        <end position="100"/>
    </location>
</feature>
<dbReference type="AlphaFoldDB" id="A0ABD5PEM7"/>
<dbReference type="InterPro" id="IPR058349">
    <property type="entry name" value="DUF8036"/>
</dbReference>
<sequence length="101" mass="11175">MSVWLDAARVAAAVNVLLLALLVAVWGRNYLAFRSKHTLGMSLFAVLLAGENAFALYYYLADPTLSVWFDSAVPAVAWRAMLLFHVLETLALGFLTWVTLD</sequence>
<gene>
    <name evidence="2" type="ORF">ACFO0N_15550</name>
</gene>
<accession>A0ABD5PEM7</accession>
<organism evidence="2 3">
    <name type="scientific">Halobium salinum</name>
    <dbReference type="NCBI Taxonomy" id="1364940"/>
    <lineage>
        <taxon>Archaea</taxon>
        <taxon>Methanobacteriati</taxon>
        <taxon>Methanobacteriota</taxon>
        <taxon>Stenosarchaea group</taxon>
        <taxon>Halobacteria</taxon>
        <taxon>Halobacteriales</taxon>
        <taxon>Haloferacaceae</taxon>
        <taxon>Halobium</taxon>
    </lineage>
</organism>
<keyword evidence="1" id="KW-0812">Transmembrane</keyword>
<feature type="transmembrane region" description="Helical" evidence="1">
    <location>
        <begin position="39"/>
        <end position="60"/>
    </location>
</feature>